<dbReference type="eggNOG" id="COG3119">
    <property type="taxonomic scope" value="Bacteria"/>
</dbReference>
<dbReference type="HOGENOM" id="CLU_2331719_0_0_5"/>
<protein>
    <submittedName>
        <fullName evidence="1">Sulfatase</fullName>
    </submittedName>
</protein>
<sequence length="98" mass="10760">MVVIPLPGARISRGRPTCAGIARHLRPRADPYERADITSNTYYDWFLLDGAGAFLGAPAVAAEFLATFKDFPPSKRAASFSIDQIVEKMQKSFEAQAQ</sequence>
<evidence type="ECO:0000313" key="1">
    <source>
        <dbReference type="EMBL" id="EPE96112.1"/>
    </source>
</evidence>
<comment type="caution">
    <text evidence="1">The sequence shown here is derived from an EMBL/GenBank/DDBJ whole genome shotgun (WGS) entry which is preliminary data.</text>
</comment>
<name>S3HBL3_9HYPH</name>
<accession>S3HBL3</accession>
<dbReference type="AlphaFoldDB" id="S3HBL3"/>
<dbReference type="STRING" id="990285.RGCCGE502_21785"/>
<dbReference type="EMBL" id="AEYE02000028">
    <property type="protein sequence ID" value="EPE96112.1"/>
    <property type="molecule type" value="Genomic_DNA"/>
</dbReference>
<reference evidence="1 2" key="1">
    <citation type="journal article" date="2012" name="J. Bacteriol.">
        <title>Genome sequence of Rhizobium grahamii CCGE502, a broad-host-range symbiont with low nodulation competitiveness in Phaseolus vulgaris.</title>
        <authorList>
            <person name="Althabegoiti M.J."/>
            <person name="Lozano L."/>
            <person name="Torres-Tejerizo G."/>
            <person name="Ormeno-Orrillo E."/>
            <person name="Rogel M.A."/>
            <person name="Gonzalez V."/>
            <person name="Martinez-Romero E."/>
        </authorList>
    </citation>
    <scope>NUCLEOTIDE SEQUENCE [LARGE SCALE GENOMIC DNA]</scope>
    <source>
        <strain evidence="1 2">CCGE 502</strain>
    </source>
</reference>
<dbReference type="Proteomes" id="UP000014411">
    <property type="component" value="Unassembled WGS sequence"/>
</dbReference>
<organism evidence="1 2">
    <name type="scientific">Rhizobium grahamii CCGE 502</name>
    <dbReference type="NCBI Taxonomy" id="990285"/>
    <lineage>
        <taxon>Bacteria</taxon>
        <taxon>Pseudomonadati</taxon>
        <taxon>Pseudomonadota</taxon>
        <taxon>Alphaproteobacteria</taxon>
        <taxon>Hyphomicrobiales</taxon>
        <taxon>Rhizobiaceae</taxon>
        <taxon>Rhizobium/Agrobacterium group</taxon>
        <taxon>Rhizobium</taxon>
    </lineage>
</organism>
<evidence type="ECO:0000313" key="2">
    <source>
        <dbReference type="Proteomes" id="UP000014411"/>
    </source>
</evidence>
<gene>
    <name evidence="1" type="ORF">RGCCGE502_21785</name>
</gene>
<keyword evidence="2" id="KW-1185">Reference proteome</keyword>
<proteinExistence type="predicted"/>